<evidence type="ECO:0000313" key="7">
    <source>
        <dbReference type="RefSeq" id="XP_027337400.1"/>
    </source>
</evidence>
<dbReference type="InterPro" id="IPR006140">
    <property type="entry name" value="D-isomer_DH_NAD-bd"/>
</dbReference>
<evidence type="ECO:0000256" key="2">
    <source>
        <dbReference type="ARBA" id="ARBA00023002"/>
    </source>
</evidence>
<dbReference type="KEGG" id="aprc:113851116"/>
<dbReference type="FunFam" id="3.40.50.720:FF:000213">
    <property type="entry name" value="Putative 2-hydroxyacid dehydrogenase"/>
    <property type="match status" value="1"/>
</dbReference>
<evidence type="ECO:0000256" key="3">
    <source>
        <dbReference type="ARBA" id="ARBA00023027"/>
    </source>
</evidence>
<accession>A0A8B8K116</accession>
<proteinExistence type="predicted"/>
<dbReference type="GO" id="GO:0009853">
    <property type="term" value="P:photorespiration"/>
    <property type="evidence" value="ECO:0007669"/>
    <property type="project" value="UniProtKB-ARBA"/>
</dbReference>
<name>A0A8B8K116_ABRPR</name>
<dbReference type="PROSITE" id="PS00065">
    <property type="entry name" value="D_2_HYDROXYACID_DH_1"/>
    <property type="match status" value="1"/>
</dbReference>
<dbReference type="GO" id="GO:0051287">
    <property type="term" value="F:NAD binding"/>
    <property type="evidence" value="ECO:0007669"/>
    <property type="project" value="InterPro"/>
</dbReference>
<keyword evidence="3" id="KW-0520">NAD</keyword>
<reference evidence="7" key="2">
    <citation type="submission" date="2025-08" db="UniProtKB">
        <authorList>
            <consortium name="RefSeq"/>
        </authorList>
    </citation>
    <scope>IDENTIFICATION</scope>
    <source>
        <tissue evidence="7">Young leaves</tissue>
    </source>
</reference>
<protein>
    <recommendedName>
        <fullName evidence="4">glyoxylate reductase (NADP(+))</fullName>
        <ecNumber evidence="4">1.1.1.79</ecNumber>
    </recommendedName>
</protein>
<evidence type="ECO:0000313" key="6">
    <source>
        <dbReference type="Proteomes" id="UP000694853"/>
    </source>
</evidence>
<dbReference type="GeneID" id="113851116"/>
<dbReference type="InterPro" id="IPR029752">
    <property type="entry name" value="D-isomer_DH_CS1"/>
</dbReference>
<dbReference type="Pfam" id="PF02826">
    <property type="entry name" value="2-Hacid_dh_C"/>
    <property type="match status" value="1"/>
</dbReference>
<dbReference type="GO" id="GO:0005829">
    <property type="term" value="C:cytosol"/>
    <property type="evidence" value="ECO:0007669"/>
    <property type="project" value="TreeGrafter"/>
</dbReference>
<dbReference type="GO" id="GO:0030267">
    <property type="term" value="F:glyoxylate reductase (NADPH) activity"/>
    <property type="evidence" value="ECO:0007669"/>
    <property type="project" value="UniProtKB-EC"/>
</dbReference>
<sequence>MDTSVHCENRDTSVPVVGTQRIVSATIYFNREDPNRIAIAPAAEVMLFVVTICEDPLEKEGKMPASTAATVTRKLRRSTDDASMESLNPQSDIGTMLDSLGFTPDEVIHFGVKFAQNPDLKTTFWSMSISGKRVGIVGLGSIGMEVAKRLEGFGCIILYHSKHQKAVSYPFFSNVTELATTCNALVVCCALNEETKHIINKDVILALGKEGFIVNVGRGALIDEKQLVKCLMEGKIGGAGLDVFENEPCVPEELLAMNNVVLSPHCASFTLETIMSLCELVVGNLEAFFSNKPLITPAILV</sequence>
<dbReference type="OrthoDB" id="298012at2759"/>
<keyword evidence="6" id="KW-1185">Reference proteome</keyword>
<feature type="domain" description="D-isomer specific 2-hydroxyacid dehydrogenase NAD-binding" evidence="5">
    <location>
        <begin position="123"/>
        <end position="267"/>
    </location>
</feature>
<gene>
    <name evidence="7" type="primary">LOC113851116</name>
</gene>
<dbReference type="PANTHER" id="PTHR10996">
    <property type="entry name" value="2-HYDROXYACID DEHYDROGENASE-RELATED"/>
    <property type="match status" value="1"/>
</dbReference>
<evidence type="ECO:0000256" key="1">
    <source>
        <dbReference type="ARBA" id="ARBA00022857"/>
    </source>
</evidence>
<evidence type="ECO:0000259" key="5">
    <source>
        <dbReference type="Pfam" id="PF02826"/>
    </source>
</evidence>
<dbReference type="InterPro" id="IPR036291">
    <property type="entry name" value="NAD(P)-bd_dom_sf"/>
</dbReference>
<dbReference type="Gene3D" id="3.40.50.720">
    <property type="entry name" value="NAD(P)-binding Rossmann-like Domain"/>
    <property type="match status" value="2"/>
</dbReference>
<dbReference type="Proteomes" id="UP000694853">
    <property type="component" value="Unplaced"/>
</dbReference>
<dbReference type="GO" id="GO:0016618">
    <property type="term" value="F:hydroxypyruvate reductase [NAD(P)H] activity"/>
    <property type="evidence" value="ECO:0007669"/>
    <property type="project" value="UniProtKB-ARBA"/>
</dbReference>
<dbReference type="PANTHER" id="PTHR10996:SF179">
    <property type="entry name" value="D-ISOMER SPECIFIC 2-HYDROXYACID DEHYDROGENASE FAMILY PROTEIN-RELATED"/>
    <property type="match status" value="1"/>
</dbReference>
<organism evidence="6 7">
    <name type="scientific">Abrus precatorius</name>
    <name type="common">Indian licorice</name>
    <name type="synonym">Glycine abrus</name>
    <dbReference type="NCBI Taxonomy" id="3816"/>
    <lineage>
        <taxon>Eukaryota</taxon>
        <taxon>Viridiplantae</taxon>
        <taxon>Streptophyta</taxon>
        <taxon>Embryophyta</taxon>
        <taxon>Tracheophyta</taxon>
        <taxon>Spermatophyta</taxon>
        <taxon>Magnoliopsida</taxon>
        <taxon>eudicotyledons</taxon>
        <taxon>Gunneridae</taxon>
        <taxon>Pentapetalae</taxon>
        <taxon>rosids</taxon>
        <taxon>fabids</taxon>
        <taxon>Fabales</taxon>
        <taxon>Fabaceae</taxon>
        <taxon>Papilionoideae</taxon>
        <taxon>50 kb inversion clade</taxon>
        <taxon>NPAAA clade</taxon>
        <taxon>indigoferoid/millettioid clade</taxon>
        <taxon>Abreae</taxon>
        <taxon>Abrus</taxon>
    </lineage>
</organism>
<keyword evidence="2" id="KW-0560">Oxidoreductase</keyword>
<dbReference type="InterPro" id="IPR050223">
    <property type="entry name" value="D-isomer_2-hydroxyacid_DH"/>
</dbReference>
<dbReference type="AlphaFoldDB" id="A0A8B8K116"/>
<evidence type="ECO:0000256" key="4">
    <source>
        <dbReference type="ARBA" id="ARBA00066661"/>
    </source>
</evidence>
<reference evidence="6" key="1">
    <citation type="journal article" date="2019" name="Toxins">
        <title>Detection of Abrin-Like and Prepropulchellin-Like Toxin Genes and Transcripts Using Whole Genome Sequencing and Full-Length Transcript Sequencing of Abrus precatorius.</title>
        <authorList>
            <person name="Hovde B.T."/>
            <person name="Daligault H.E."/>
            <person name="Hanschen E.R."/>
            <person name="Kunde Y.A."/>
            <person name="Johnson M.B."/>
            <person name="Starkenburg S.R."/>
            <person name="Johnson S.L."/>
        </authorList>
    </citation>
    <scope>NUCLEOTIDE SEQUENCE [LARGE SCALE GENOMIC DNA]</scope>
</reference>
<dbReference type="SUPFAM" id="SSF51735">
    <property type="entry name" value="NAD(P)-binding Rossmann-fold domains"/>
    <property type="match status" value="1"/>
</dbReference>
<dbReference type="EC" id="1.1.1.79" evidence="4"/>
<keyword evidence="1" id="KW-0521">NADP</keyword>
<dbReference type="RefSeq" id="XP_027337400.1">
    <property type="nucleotide sequence ID" value="XM_027481599.1"/>
</dbReference>